<dbReference type="InterPro" id="IPR011009">
    <property type="entry name" value="Kinase-like_dom_sf"/>
</dbReference>
<dbReference type="AlphaFoldDB" id="A0A9D9HMA4"/>
<dbReference type="Pfam" id="PF00069">
    <property type="entry name" value="Pkinase"/>
    <property type="match status" value="1"/>
</dbReference>
<dbReference type="InterPro" id="IPR000719">
    <property type="entry name" value="Prot_kinase_dom"/>
</dbReference>
<keyword evidence="2" id="KW-0547">Nucleotide-binding</keyword>
<dbReference type="GO" id="GO:0005524">
    <property type="term" value="F:ATP binding"/>
    <property type="evidence" value="ECO:0007669"/>
    <property type="project" value="UniProtKB-KW"/>
</dbReference>
<dbReference type="SUPFAM" id="SSF56112">
    <property type="entry name" value="Protein kinase-like (PK-like)"/>
    <property type="match status" value="1"/>
</dbReference>
<reference evidence="7" key="2">
    <citation type="journal article" date="2021" name="PeerJ">
        <title>Extensive microbial diversity within the chicken gut microbiome revealed by metagenomics and culture.</title>
        <authorList>
            <person name="Gilroy R."/>
            <person name="Ravi A."/>
            <person name="Getino M."/>
            <person name="Pursley I."/>
            <person name="Horton D.L."/>
            <person name="Alikhan N.F."/>
            <person name="Baker D."/>
            <person name="Gharbi K."/>
            <person name="Hall N."/>
            <person name="Watson M."/>
            <person name="Adriaenssens E.M."/>
            <person name="Foster-Nyarko E."/>
            <person name="Jarju S."/>
            <person name="Secka A."/>
            <person name="Antonio M."/>
            <person name="Oren A."/>
            <person name="Chaudhuri R.R."/>
            <person name="La Ragione R."/>
            <person name="Hildebrand F."/>
            <person name="Pallen M.J."/>
        </authorList>
    </citation>
    <scope>NUCLEOTIDE SEQUENCE</scope>
    <source>
        <strain evidence="7">B1-3475</strain>
    </source>
</reference>
<dbReference type="SMART" id="SM00220">
    <property type="entry name" value="S_TKc"/>
    <property type="match status" value="1"/>
</dbReference>
<dbReference type="Gene3D" id="1.10.510.10">
    <property type="entry name" value="Transferase(Phosphotransferase) domain 1"/>
    <property type="match status" value="1"/>
</dbReference>
<sequence>MKTSSISDDIVSIPSGNGLEIIGVIRESGRFRILKARMGSKYVTLKTPVSPDAMSVDMLRREYELSVRLSHPCIVSVTGFEKDTQAGPAIVMEYIDGVTLEEFCSGRLSKPSKDRLKAVLHDIMDGVDYLHHRGIIHNDLKPDNIIVTGNGTARIIDFGLSASNDSVYSGCIGGTEGFTAPEILEGKGSSGTVSDIYSIGKIMEFMFGGASYRRIIRRCTSLDPSLRPADIRALKEMISRRDRMPYIFIAATALLVLAGVLAIVLHRQRSGIESQMEDRVQSYSEELADSLSRKKLGKIDSLMLQYGRHLGPLYEKTIDKMKEQKYKEMAQDLCCSA</sequence>
<name>A0A9D9HMA4_9BACT</name>
<gene>
    <name evidence="7" type="ORF">IAC08_08655</name>
</gene>
<protein>
    <submittedName>
        <fullName evidence="7">Protein kinase</fullName>
    </submittedName>
</protein>
<dbReference type="PROSITE" id="PS00108">
    <property type="entry name" value="PROTEIN_KINASE_ST"/>
    <property type="match status" value="1"/>
</dbReference>
<keyword evidence="1" id="KW-0808">Transferase</keyword>
<reference evidence="7" key="1">
    <citation type="submission" date="2020-10" db="EMBL/GenBank/DDBJ databases">
        <authorList>
            <person name="Gilroy R."/>
        </authorList>
    </citation>
    <scope>NUCLEOTIDE SEQUENCE</scope>
    <source>
        <strain evidence="7">B1-3475</strain>
    </source>
</reference>
<dbReference type="EMBL" id="JADIMK010000094">
    <property type="protein sequence ID" value="MBO8456450.1"/>
    <property type="molecule type" value="Genomic_DNA"/>
</dbReference>
<evidence type="ECO:0000256" key="3">
    <source>
        <dbReference type="ARBA" id="ARBA00022777"/>
    </source>
</evidence>
<dbReference type="PANTHER" id="PTHR43289:SF6">
    <property type="entry name" value="SERINE_THREONINE-PROTEIN KINASE NEKL-3"/>
    <property type="match status" value="1"/>
</dbReference>
<feature type="domain" description="Protein kinase" evidence="6">
    <location>
        <begin position="19"/>
        <end position="247"/>
    </location>
</feature>
<evidence type="ECO:0000256" key="5">
    <source>
        <dbReference type="SAM" id="Phobius"/>
    </source>
</evidence>
<dbReference type="CDD" id="cd14014">
    <property type="entry name" value="STKc_PknB_like"/>
    <property type="match status" value="1"/>
</dbReference>
<proteinExistence type="predicted"/>
<accession>A0A9D9HMA4</accession>
<evidence type="ECO:0000313" key="7">
    <source>
        <dbReference type="EMBL" id="MBO8456450.1"/>
    </source>
</evidence>
<keyword evidence="3 7" id="KW-0418">Kinase</keyword>
<dbReference type="InterPro" id="IPR008271">
    <property type="entry name" value="Ser/Thr_kinase_AS"/>
</dbReference>
<evidence type="ECO:0000313" key="8">
    <source>
        <dbReference type="Proteomes" id="UP000823617"/>
    </source>
</evidence>
<keyword evidence="5" id="KW-0812">Transmembrane</keyword>
<evidence type="ECO:0000256" key="1">
    <source>
        <dbReference type="ARBA" id="ARBA00022679"/>
    </source>
</evidence>
<dbReference type="GO" id="GO:0004674">
    <property type="term" value="F:protein serine/threonine kinase activity"/>
    <property type="evidence" value="ECO:0007669"/>
    <property type="project" value="TreeGrafter"/>
</dbReference>
<dbReference type="PANTHER" id="PTHR43289">
    <property type="entry name" value="MITOGEN-ACTIVATED PROTEIN KINASE KINASE KINASE 20-RELATED"/>
    <property type="match status" value="1"/>
</dbReference>
<keyword evidence="5" id="KW-1133">Transmembrane helix</keyword>
<evidence type="ECO:0000256" key="4">
    <source>
        <dbReference type="ARBA" id="ARBA00022840"/>
    </source>
</evidence>
<keyword evidence="5" id="KW-0472">Membrane</keyword>
<keyword evidence="4" id="KW-0067">ATP-binding</keyword>
<dbReference type="Proteomes" id="UP000823617">
    <property type="component" value="Unassembled WGS sequence"/>
</dbReference>
<dbReference type="PROSITE" id="PS50011">
    <property type="entry name" value="PROTEIN_KINASE_DOM"/>
    <property type="match status" value="1"/>
</dbReference>
<evidence type="ECO:0000259" key="6">
    <source>
        <dbReference type="PROSITE" id="PS50011"/>
    </source>
</evidence>
<feature type="transmembrane region" description="Helical" evidence="5">
    <location>
        <begin position="244"/>
        <end position="265"/>
    </location>
</feature>
<evidence type="ECO:0000256" key="2">
    <source>
        <dbReference type="ARBA" id="ARBA00022741"/>
    </source>
</evidence>
<comment type="caution">
    <text evidence="7">The sequence shown here is derived from an EMBL/GenBank/DDBJ whole genome shotgun (WGS) entry which is preliminary data.</text>
</comment>
<organism evidence="7 8">
    <name type="scientific">Candidatus Cryptobacteroides intestinigallinarum</name>
    <dbReference type="NCBI Taxonomy" id="2840767"/>
    <lineage>
        <taxon>Bacteria</taxon>
        <taxon>Pseudomonadati</taxon>
        <taxon>Bacteroidota</taxon>
        <taxon>Bacteroidia</taxon>
        <taxon>Bacteroidales</taxon>
        <taxon>Candidatus Cryptobacteroides</taxon>
    </lineage>
</organism>